<dbReference type="EMBL" id="PDSK01000050">
    <property type="protein sequence ID" value="PIE35237.1"/>
    <property type="molecule type" value="Genomic_DNA"/>
</dbReference>
<evidence type="ECO:0000313" key="2">
    <source>
        <dbReference type="EMBL" id="PIE35237.1"/>
    </source>
</evidence>
<sequence>MMKILILGGTGVISREIVAQLLADHHEVVLFNRGQKQLPFADAVSQITGDRRKYEQFENTMQQETFDVVIDMICFNAEDAQSTLRAFKNNTGHLIMCSSIAAYKRPYKVVPITEDSIELFDDPGFSYAFQKAEMERYLQSEIEKDQLPITIIRPSLTFGPGSANIGVLRQNYGIVDRIRKGKPLVMFGDGTTPWSFTFTPDLAKGFIGVMGKKQTYGKAYHVTNEELHLWEDLYLEVGKIVGKEPRIVHIPSELLYKAAPNLCGHLYFEKTYPGLFDNTKFKTDVPEFEATINLNQGLQMVVDWFEKEARTVDPEKDALEDQLVKLHGEWAEQIANLYTK</sequence>
<evidence type="ECO:0000259" key="1">
    <source>
        <dbReference type="Pfam" id="PF01370"/>
    </source>
</evidence>
<organism evidence="2 3">
    <name type="scientific">candidate division KSB3 bacterium</name>
    <dbReference type="NCBI Taxonomy" id="2044937"/>
    <lineage>
        <taxon>Bacteria</taxon>
        <taxon>candidate division KSB3</taxon>
    </lineage>
</organism>
<protein>
    <recommendedName>
        <fullName evidence="1">NAD-dependent epimerase/dehydratase domain-containing protein</fullName>
    </recommendedName>
</protein>
<gene>
    <name evidence="2" type="ORF">CSA56_04930</name>
</gene>
<feature type="domain" description="NAD-dependent epimerase/dehydratase" evidence="1">
    <location>
        <begin position="4"/>
        <end position="215"/>
    </location>
</feature>
<dbReference type="SUPFAM" id="SSF51735">
    <property type="entry name" value="NAD(P)-binding Rossmann-fold domains"/>
    <property type="match status" value="1"/>
</dbReference>
<accession>A0A2G6KHU9</accession>
<proteinExistence type="predicted"/>
<dbReference type="Proteomes" id="UP000230821">
    <property type="component" value="Unassembled WGS sequence"/>
</dbReference>
<dbReference type="InterPro" id="IPR050177">
    <property type="entry name" value="Lipid_A_modif_metabolic_enz"/>
</dbReference>
<dbReference type="Pfam" id="PF01370">
    <property type="entry name" value="Epimerase"/>
    <property type="match status" value="1"/>
</dbReference>
<dbReference type="InterPro" id="IPR036291">
    <property type="entry name" value="NAD(P)-bd_dom_sf"/>
</dbReference>
<dbReference type="AlphaFoldDB" id="A0A2G6KHU9"/>
<dbReference type="InterPro" id="IPR001509">
    <property type="entry name" value="Epimerase_deHydtase"/>
</dbReference>
<dbReference type="PANTHER" id="PTHR43245">
    <property type="entry name" value="BIFUNCTIONAL POLYMYXIN RESISTANCE PROTEIN ARNA"/>
    <property type="match status" value="1"/>
</dbReference>
<dbReference type="Gene3D" id="3.40.50.720">
    <property type="entry name" value="NAD(P)-binding Rossmann-like Domain"/>
    <property type="match status" value="1"/>
</dbReference>
<name>A0A2G6KHU9_9BACT</name>
<reference evidence="2 3" key="1">
    <citation type="submission" date="2017-10" db="EMBL/GenBank/DDBJ databases">
        <title>Novel microbial diversity and functional potential in the marine mammal oral microbiome.</title>
        <authorList>
            <person name="Dudek N.K."/>
            <person name="Sun C.L."/>
            <person name="Burstein D."/>
            <person name="Kantor R.S."/>
            <person name="Aliaga Goltsman D.S."/>
            <person name="Bik E.M."/>
            <person name="Thomas B.C."/>
            <person name="Banfield J.F."/>
            <person name="Relman D.A."/>
        </authorList>
    </citation>
    <scope>NUCLEOTIDE SEQUENCE [LARGE SCALE GENOMIC DNA]</scope>
    <source>
        <strain evidence="2">DOLJORAL78_47_16</strain>
    </source>
</reference>
<comment type="caution">
    <text evidence="2">The sequence shown here is derived from an EMBL/GenBank/DDBJ whole genome shotgun (WGS) entry which is preliminary data.</text>
</comment>
<evidence type="ECO:0000313" key="3">
    <source>
        <dbReference type="Proteomes" id="UP000230821"/>
    </source>
</evidence>